<reference evidence="1 2" key="1">
    <citation type="submission" date="2021-06" db="EMBL/GenBank/DDBJ databases">
        <authorList>
            <person name="Kallberg Y."/>
            <person name="Tangrot J."/>
            <person name="Rosling A."/>
        </authorList>
    </citation>
    <scope>NUCLEOTIDE SEQUENCE [LARGE SCALE GENOMIC DNA]</scope>
    <source>
        <strain evidence="1 2">120-4 pot B 10/14</strain>
    </source>
</reference>
<dbReference type="EMBL" id="CAJVQB010024316">
    <property type="protein sequence ID" value="CAG8803904.1"/>
    <property type="molecule type" value="Genomic_DNA"/>
</dbReference>
<dbReference type="PANTHER" id="PTHR35385">
    <property type="entry name" value="PROTEIN B, PUTATIVE-RELATED-RELATED"/>
    <property type="match status" value="1"/>
</dbReference>
<proteinExistence type="predicted"/>
<protein>
    <submittedName>
        <fullName evidence="1">37834_t:CDS:1</fullName>
    </submittedName>
</protein>
<comment type="caution">
    <text evidence="1">The sequence shown here is derived from an EMBL/GenBank/DDBJ whole genome shotgun (WGS) entry which is preliminary data.</text>
</comment>
<gene>
    <name evidence="1" type="ORF">GMARGA_LOCUS23744</name>
</gene>
<accession>A0ABN7VWM5</accession>
<organism evidence="1 2">
    <name type="scientific">Gigaspora margarita</name>
    <dbReference type="NCBI Taxonomy" id="4874"/>
    <lineage>
        <taxon>Eukaryota</taxon>
        <taxon>Fungi</taxon>
        <taxon>Fungi incertae sedis</taxon>
        <taxon>Mucoromycota</taxon>
        <taxon>Glomeromycotina</taxon>
        <taxon>Glomeromycetes</taxon>
        <taxon>Diversisporales</taxon>
        <taxon>Gigasporaceae</taxon>
        <taxon>Gigaspora</taxon>
    </lineage>
</organism>
<dbReference type="Proteomes" id="UP000789901">
    <property type="component" value="Unassembled WGS sequence"/>
</dbReference>
<sequence>MDLNLLLNPNIPNKVNTLSNYVATVLLVNYVYFIVKICRLPDYIISEEFSVNQFEANLLVNVNNVENAKKWFADFEEVSKTTMPQTKGYQLKGQKATIHLRIEQKNLQTDYPLEVNIKYTHNHVVHSAKALSFRHVKDEVWEICYVDASASFEPLNTSITLFYTSCIAGALPFGLIIISDELEITLEKEMTMLKSFLPQCAFFGWGPNLGPITFLTDDSNSERVNVNANVDTSVGANVDTNVNADLNVVNDV</sequence>
<name>A0ABN7VWM5_GIGMA</name>
<evidence type="ECO:0000313" key="2">
    <source>
        <dbReference type="Proteomes" id="UP000789901"/>
    </source>
</evidence>
<keyword evidence="2" id="KW-1185">Reference proteome</keyword>
<dbReference type="PANTHER" id="PTHR35385:SF2">
    <property type="entry name" value="PROTEIN B, PUTATIVE-RELATED"/>
    <property type="match status" value="1"/>
</dbReference>
<evidence type="ECO:0000313" key="1">
    <source>
        <dbReference type="EMBL" id="CAG8803904.1"/>
    </source>
</evidence>